<dbReference type="AlphaFoldDB" id="F2NKY9"/>
<evidence type="ECO:0000256" key="2">
    <source>
        <dbReference type="ARBA" id="ARBA00022679"/>
    </source>
</evidence>
<dbReference type="PANTHER" id="PTHR10434">
    <property type="entry name" value="1-ACYL-SN-GLYCEROL-3-PHOSPHATE ACYLTRANSFERASE"/>
    <property type="match status" value="1"/>
</dbReference>
<evidence type="ECO:0000313" key="7">
    <source>
        <dbReference type="EMBL" id="AEB11178.1"/>
    </source>
</evidence>
<keyword evidence="4" id="KW-1208">Phospholipid metabolism</keyword>
<accession>F2NKY9</accession>
<dbReference type="NCBIfam" id="TIGR00530">
    <property type="entry name" value="AGP_acyltrn"/>
    <property type="match status" value="1"/>
</dbReference>
<proteinExistence type="inferred from homology"/>
<dbReference type="HOGENOM" id="CLU_027938_4_5_0"/>
<reference evidence="7 8" key="1">
    <citation type="journal article" date="2012" name="Stand. Genomic Sci.">
        <title>Complete genome sequence of the aerobic, heterotroph Marinithermus hydrothermalis type strain (T1(T)) from a deep-sea hydrothermal vent chimney.</title>
        <authorList>
            <person name="Copeland A."/>
            <person name="Gu W."/>
            <person name="Yasawong M."/>
            <person name="Lapidus A."/>
            <person name="Lucas S."/>
            <person name="Deshpande S."/>
            <person name="Pagani I."/>
            <person name="Tapia R."/>
            <person name="Cheng J.F."/>
            <person name="Goodwin L.A."/>
            <person name="Pitluck S."/>
            <person name="Liolios K."/>
            <person name="Ivanova N."/>
            <person name="Mavromatis K."/>
            <person name="Mikhailova N."/>
            <person name="Pati A."/>
            <person name="Chen A."/>
            <person name="Palaniappan K."/>
            <person name="Land M."/>
            <person name="Pan C."/>
            <person name="Brambilla E.M."/>
            <person name="Rohde M."/>
            <person name="Tindall B.J."/>
            <person name="Sikorski J."/>
            <person name="Goker M."/>
            <person name="Detter J.C."/>
            <person name="Bristow J."/>
            <person name="Eisen J.A."/>
            <person name="Markowitz V."/>
            <person name="Hugenholtz P."/>
            <person name="Kyrpides N.C."/>
            <person name="Klenk H.P."/>
            <person name="Woyke T."/>
        </authorList>
    </citation>
    <scope>NUCLEOTIDE SEQUENCE [LARGE SCALE GENOMIC DNA]</scope>
    <source>
        <strain evidence="8">DSM 14884 / JCM 11576 / T1</strain>
    </source>
</reference>
<organism evidence="7 8">
    <name type="scientific">Marinithermus hydrothermalis (strain DSM 14884 / JCM 11576 / T1)</name>
    <dbReference type="NCBI Taxonomy" id="869210"/>
    <lineage>
        <taxon>Bacteria</taxon>
        <taxon>Thermotogati</taxon>
        <taxon>Deinococcota</taxon>
        <taxon>Deinococci</taxon>
        <taxon>Thermales</taxon>
        <taxon>Thermaceae</taxon>
        <taxon>Marinithermus</taxon>
    </lineage>
</organism>
<keyword evidence="4" id="KW-0594">Phospholipid biosynthesis</keyword>
<keyword evidence="4" id="KW-0444">Lipid biosynthesis</keyword>
<dbReference type="PANTHER" id="PTHR10434:SF11">
    <property type="entry name" value="1-ACYL-SN-GLYCEROL-3-PHOSPHATE ACYLTRANSFERASE"/>
    <property type="match status" value="1"/>
</dbReference>
<dbReference type="GO" id="GO:0006654">
    <property type="term" value="P:phosphatidic acid biosynthetic process"/>
    <property type="evidence" value="ECO:0007669"/>
    <property type="project" value="TreeGrafter"/>
</dbReference>
<dbReference type="STRING" id="869210.Marky_0426"/>
<evidence type="ECO:0000256" key="1">
    <source>
        <dbReference type="ARBA" id="ARBA00008655"/>
    </source>
</evidence>
<dbReference type="SUPFAM" id="SSF69593">
    <property type="entry name" value="Glycerol-3-phosphate (1)-acyltransferase"/>
    <property type="match status" value="1"/>
</dbReference>
<dbReference type="GO" id="GO:0016020">
    <property type="term" value="C:membrane"/>
    <property type="evidence" value="ECO:0007669"/>
    <property type="project" value="InterPro"/>
</dbReference>
<dbReference type="Pfam" id="PF01553">
    <property type="entry name" value="Acyltransferase"/>
    <property type="match status" value="1"/>
</dbReference>
<evidence type="ECO:0000259" key="6">
    <source>
        <dbReference type="SMART" id="SM00563"/>
    </source>
</evidence>
<feature type="domain" description="Phospholipid/glycerol acyltransferase" evidence="6">
    <location>
        <begin position="38"/>
        <end position="150"/>
    </location>
</feature>
<evidence type="ECO:0000256" key="5">
    <source>
        <dbReference type="SAM" id="MobiDB-lite"/>
    </source>
</evidence>
<dbReference type="RefSeq" id="WP_013703233.1">
    <property type="nucleotide sequence ID" value="NC_015387.1"/>
</dbReference>
<comment type="domain">
    <text evidence="4">The HXXXXD motif is essential for acyltransferase activity and may constitute the binding site for the phosphate moiety of the glycerol-3-phosphate.</text>
</comment>
<keyword evidence="2 4" id="KW-0808">Transferase</keyword>
<dbReference type="eggNOG" id="COG0204">
    <property type="taxonomic scope" value="Bacteria"/>
</dbReference>
<dbReference type="GO" id="GO:0003841">
    <property type="term" value="F:1-acylglycerol-3-phosphate O-acyltransferase activity"/>
    <property type="evidence" value="ECO:0007669"/>
    <property type="project" value="UniProtKB-UniRule"/>
</dbReference>
<keyword evidence="3 4" id="KW-0012">Acyltransferase</keyword>
<gene>
    <name evidence="7" type="ordered locus">Marky_0426</name>
</gene>
<keyword evidence="4" id="KW-0443">Lipid metabolism</keyword>
<keyword evidence="8" id="KW-1185">Reference proteome</keyword>
<dbReference type="EMBL" id="CP002630">
    <property type="protein sequence ID" value="AEB11178.1"/>
    <property type="molecule type" value="Genomic_DNA"/>
</dbReference>
<sequence length="235" mass="25993">MKPNWTYRICKWLAYGLLRLLFRIEIQGAERVPREGPVVVAANHLSFLDPLAVGVGMPRPTAFIARADLFRMPLLSWLLPRLYAIPVERGAGDLAAVKAAIRALREGLAFGIFPEGARTRTGRLQPFKTGVAAIAIRTGAKVVPVAVIGTDAAWPVGRGPRPFRKIKVVFGEPIDLADYARRLDKRALVEATEGIQAVVQRLLPEKYHPEESFPKLEPGYKNEESSRGHVKNSVE</sequence>
<comment type="similarity">
    <text evidence="1 4">Belongs to the 1-acyl-sn-glycerol-3-phosphate acyltransferase family.</text>
</comment>
<evidence type="ECO:0000256" key="3">
    <source>
        <dbReference type="ARBA" id="ARBA00023315"/>
    </source>
</evidence>
<name>F2NKY9_MARHT</name>
<dbReference type="SMART" id="SM00563">
    <property type="entry name" value="PlsC"/>
    <property type="match status" value="1"/>
</dbReference>
<dbReference type="InterPro" id="IPR004552">
    <property type="entry name" value="AGP_acyltrans"/>
</dbReference>
<evidence type="ECO:0000313" key="8">
    <source>
        <dbReference type="Proteomes" id="UP000007030"/>
    </source>
</evidence>
<protein>
    <recommendedName>
        <fullName evidence="4">1-acyl-sn-glycerol-3-phosphate acyltransferase</fullName>
        <ecNumber evidence="4">2.3.1.51</ecNumber>
    </recommendedName>
</protein>
<dbReference type="EC" id="2.3.1.51" evidence="4"/>
<dbReference type="InterPro" id="IPR002123">
    <property type="entry name" value="Plipid/glycerol_acylTrfase"/>
</dbReference>
<dbReference type="Proteomes" id="UP000007030">
    <property type="component" value="Chromosome"/>
</dbReference>
<feature type="region of interest" description="Disordered" evidence="5">
    <location>
        <begin position="210"/>
        <end position="235"/>
    </location>
</feature>
<dbReference type="CDD" id="cd07989">
    <property type="entry name" value="LPLAT_AGPAT-like"/>
    <property type="match status" value="1"/>
</dbReference>
<dbReference type="KEGG" id="mhd:Marky_0426"/>
<comment type="catalytic activity">
    <reaction evidence="4">
        <text>a 1-acyl-sn-glycero-3-phosphate + an acyl-CoA = a 1,2-diacyl-sn-glycero-3-phosphate + CoA</text>
        <dbReference type="Rhea" id="RHEA:19709"/>
        <dbReference type="ChEBI" id="CHEBI:57287"/>
        <dbReference type="ChEBI" id="CHEBI:57970"/>
        <dbReference type="ChEBI" id="CHEBI:58342"/>
        <dbReference type="ChEBI" id="CHEBI:58608"/>
        <dbReference type="EC" id="2.3.1.51"/>
    </reaction>
</comment>
<evidence type="ECO:0000256" key="4">
    <source>
        <dbReference type="RuleBase" id="RU361267"/>
    </source>
</evidence>